<evidence type="ECO:0000256" key="5">
    <source>
        <dbReference type="ARBA" id="ARBA00022989"/>
    </source>
</evidence>
<dbReference type="Pfam" id="PF00528">
    <property type="entry name" value="BPD_transp_1"/>
    <property type="match status" value="1"/>
</dbReference>
<keyword evidence="3" id="KW-1003">Cell membrane</keyword>
<dbReference type="InterPro" id="IPR035906">
    <property type="entry name" value="MetI-like_sf"/>
</dbReference>
<comment type="similarity">
    <text evidence="7">Belongs to the binding-protein-dependent transport system permease family.</text>
</comment>
<evidence type="ECO:0000256" key="2">
    <source>
        <dbReference type="ARBA" id="ARBA00022448"/>
    </source>
</evidence>
<evidence type="ECO:0000256" key="1">
    <source>
        <dbReference type="ARBA" id="ARBA00004651"/>
    </source>
</evidence>
<evidence type="ECO:0000313" key="9">
    <source>
        <dbReference type="EMBL" id="QGQ98432.1"/>
    </source>
</evidence>
<keyword evidence="6 7" id="KW-0472">Membrane</keyword>
<feature type="transmembrane region" description="Helical" evidence="7">
    <location>
        <begin position="138"/>
        <end position="158"/>
    </location>
</feature>
<dbReference type="GO" id="GO:0055085">
    <property type="term" value="P:transmembrane transport"/>
    <property type="evidence" value="ECO:0007669"/>
    <property type="project" value="InterPro"/>
</dbReference>
<dbReference type="RefSeq" id="WP_155703537.1">
    <property type="nucleotide sequence ID" value="NZ_CP034235.1"/>
</dbReference>
<dbReference type="KEGG" id="ppsc:EHS13_27875"/>
<feature type="transmembrane region" description="Helical" evidence="7">
    <location>
        <begin position="12"/>
        <end position="32"/>
    </location>
</feature>
<organism evidence="9 10">
    <name type="scientific">Paenibacillus psychroresistens</name>
    <dbReference type="NCBI Taxonomy" id="1778678"/>
    <lineage>
        <taxon>Bacteria</taxon>
        <taxon>Bacillati</taxon>
        <taxon>Bacillota</taxon>
        <taxon>Bacilli</taxon>
        <taxon>Bacillales</taxon>
        <taxon>Paenibacillaceae</taxon>
        <taxon>Paenibacillus</taxon>
    </lineage>
</organism>
<feature type="transmembrane region" description="Helical" evidence="7">
    <location>
        <begin position="255"/>
        <end position="272"/>
    </location>
</feature>
<dbReference type="CDD" id="cd06261">
    <property type="entry name" value="TM_PBP2"/>
    <property type="match status" value="1"/>
</dbReference>
<dbReference type="PROSITE" id="PS50928">
    <property type="entry name" value="ABC_TM1"/>
    <property type="match status" value="1"/>
</dbReference>
<dbReference type="PANTHER" id="PTHR43744:SF9">
    <property type="entry name" value="POLYGALACTURONAN_RHAMNOGALACTURONAN TRANSPORT SYSTEM PERMEASE PROTEIN YTCP"/>
    <property type="match status" value="1"/>
</dbReference>
<feature type="transmembrane region" description="Helical" evidence="7">
    <location>
        <begin position="75"/>
        <end position="94"/>
    </location>
</feature>
<dbReference type="Gene3D" id="1.10.3720.10">
    <property type="entry name" value="MetI-like"/>
    <property type="match status" value="1"/>
</dbReference>
<keyword evidence="5 7" id="KW-1133">Transmembrane helix</keyword>
<gene>
    <name evidence="9" type="ORF">EHS13_27875</name>
</gene>
<sequence length="287" mass="31877">MGIKNKLYDYGLAAFLLLLCLTVLIPFLYMLAVSFSYPADSEGGAFFLLPPRWTFDAYYYLFSTSVFVKVIGNTVYITVVGTILSLIVSVLLAYALSKKTLPGRRVMMTAIFLTMIFQVGLIPTYLVVKSFGLIDSYWAVMLPVLTNAFTIMIMKTFFQALPASLDEAARIDGAKELRILLSVVIPMSTPIIATFAIFFMVDRWNEFFNAIIYLKANKWPIQALLRQMVVVGSSQTGSDAGTEAISQNLGLNVKMAAILLAMLPIVSTYPFFQKYFEKGATLGAVKE</sequence>
<evidence type="ECO:0000256" key="7">
    <source>
        <dbReference type="RuleBase" id="RU363032"/>
    </source>
</evidence>
<evidence type="ECO:0000256" key="3">
    <source>
        <dbReference type="ARBA" id="ARBA00022475"/>
    </source>
</evidence>
<dbReference type="OrthoDB" id="9810086at2"/>
<feature type="domain" description="ABC transmembrane type-1" evidence="8">
    <location>
        <begin position="71"/>
        <end position="270"/>
    </location>
</feature>
<dbReference type="EMBL" id="CP034235">
    <property type="protein sequence ID" value="QGQ98432.1"/>
    <property type="molecule type" value="Genomic_DNA"/>
</dbReference>
<feature type="transmembrane region" description="Helical" evidence="7">
    <location>
        <begin position="106"/>
        <end position="126"/>
    </location>
</feature>
<proteinExistence type="inferred from homology"/>
<keyword evidence="4 7" id="KW-0812">Transmembrane</keyword>
<dbReference type="SUPFAM" id="SSF161098">
    <property type="entry name" value="MetI-like"/>
    <property type="match status" value="1"/>
</dbReference>
<reference evidence="10" key="1">
    <citation type="submission" date="2018-11" db="EMBL/GenBank/DDBJ databases">
        <title>Complete genome sequence of Paenibacillus sp. ML311-T8.</title>
        <authorList>
            <person name="Nam Y.-D."/>
            <person name="Kang J."/>
            <person name="Chung W.-H."/>
            <person name="Park Y.S."/>
        </authorList>
    </citation>
    <scope>NUCLEOTIDE SEQUENCE [LARGE SCALE GENOMIC DNA]</scope>
    <source>
        <strain evidence="10">ML311-T8</strain>
    </source>
</reference>
<dbReference type="PANTHER" id="PTHR43744">
    <property type="entry name" value="ABC TRANSPORTER PERMEASE PROTEIN MG189-RELATED-RELATED"/>
    <property type="match status" value="1"/>
</dbReference>
<keyword evidence="2 7" id="KW-0813">Transport</keyword>
<comment type="subcellular location">
    <subcellularLocation>
        <location evidence="1 7">Cell membrane</location>
        <topology evidence="1 7">Multi-pass membrane protein</topology>
    </subcellularLocation>
</comment>
<evidence type="ECO:0000256" key="4">
    <source>
        <dbReference type="ARBA" id="ARBA00022692"/>
    </source>
</evidence>
<dbReference type="InterPro" id="IPR000515">
    <property type="entry name" value="MetI-like"/>
</dbReference>
<feature type="transmembrane region" description="Helical" evidence="7">
    <location>
        <begin position="179"/>
        <end position="201"/>
    </location>
</feature>
<dbReference type="AlphaFoldDB" id="A0A6B8RRT5"/>
<evidence type="ECO:0000313" key="10">
    <source>
        <dbReference type="Proteomes" id="UP000426246"/>
    </source>
</evidence>
<evidence type="ECO:0000256" key="6">
    <source>
        <dbReference type="ARBA" id="ARBA00023136"/>
    </source>
</evidence>
<dbReference type="GO" id="GO:0005886">
    <property type="term" value="C:plasma membrane"/>
    <property type="evidence" value="ECO:0007669"/>
    <property type="project" value="UniProtKB-SubCell"/>
</dbReference>
<dbReference type="Proteomes" id="UP000426246">
    <property type="component" value="Chromosome"/>
</dbReference>
<protein>
    <submittedName>
        <fullName evidence="9">Carbohydrate ABC transporter permease</fullName>
    </submittedName>
</protein>
<accession>A0A6B8RRT5</accession>
<keyword evidence="10" id="KW-1185">Reference proteome</keyword>
<evidence type="ECO:0000259" key="8">
    <source>
        <dbReference type="PROSITE" id="PS50928"/>
    </source>
</evidence>
<name>A0A6B8RRT5_9BACL</name>